<dbReference type="EMBL" id="QJJQ01000001">
    <property type="protein sequence ID" value="PXW90151.1"/>
    <property type="molecule type" value="Genomic_DNA"/>
</dbReference>
<keyword evidence="11" id="KW-1185">Reference proteome</keyword>
<comment type="subcellular location">
    <subcellularLocation>
        <location evidence="1">Cell membrane</location>
        <topology evidence="1">Peripheral membrane protein</topology>
    </subcellularLocation>
</comment>
<dbReference type="InterPro" id="IPR050107">
    <property type="entry name" value="ABC_carbohydrate_import_ATPase"/>
</dbReference>
<proteinExistence type="predicted"/>
<dbReference type="AlphaFoldDB" id="A0A2V3WAX4"/>
<dbReference type="SMART" id="SM00382">
    <property type="entry name" value="AAA"/>
    <property type="match status" value="2"/>
</dbReference>
<evidence type="ECO:0000256" key="6">
    <source>
        <dbReference type="ARBA" id="ARBA00022840"/>
    </source>
</evidence>
<dbReference type="CDD" id="cd03216">
    <property type="entry name" value="ABC_Carb_Monos_I"/>
    <property type="match status" value="1"/>
</dbReference>
<dbReference type="GO" id="GO:0005524">
    <property type="term" value="F:ATP binding"/>
    <property type="evidence" value="ECO:0007669"/>
    <property type="project" value="UniProtKB-KW"/>
</dbReference>
<keyword evidence="3" id="KW-1003">Cell membrane</keyword>
<keyword evidence="2" id="KW-0813">Transport</keyword>
<evidence type="ECO:0000256" key="5">
    <source>
        <dbReference type="ARBA" id="ARBA00022741"/>
    </source>
</evidence>
<evidence type="ECO:0000256" key="4">
    <source>
        <dbReference type="ARBA" id="ARBA00022737"/>
    </source>
</evidence>
<dbReference type="InterPro" id="IPR027417">
    <property type="entry name" value="P-loop_NTPase"/>
</dbReference>
<evidence type="ECO:0000256" key="1">
    <source>
        <dbReference type="ARBA" id="ARBA00004202"/>
    </source>
</evidence>
<organism evidence="10 11">
    <name type="scientific">Pseudogracilibacillus auburnensis</name>
    <dbReference type="NCBI Taxonomy" id="1494959"/>
    <lineage>
        <taxon>Bacteria</taxon>
        <taxon>Bacillati</taxon>
        <taxon>Bacillota</taxon>
        <taxon>Bacilli</taxon>
        <taxon>Bacillales</taxon>
        <taxon>Bacillaceae</taxon>
        <taxon>Pseudogracilibacillus</taxon>
    </lineage>
</organism>
<dbReference type="Proteomes" id="UP000247978">
    <property type="component" value="Unassembled WGS sequence"/>
</dbReference>
<sequence>MVRVTEVMLETKHIKKAFGGITVLKGINLEIKKGEVHTLLGANGAGKSTLIKIIDGIHTDFEGEIFINGERVRPKNPNDARLLGIGMVHQELSLIPTLSVAENVFIGRLPKLANGLVNFKKLYRDCANIFEEINITIKPNEMVKNLSIADRQMVEIAKMLSHQSEIILLDEPTSSLSDDGVERLFKTVEKLRENGKAIIFITHKFEEIFAISDRVTVLRDGQQIDTIDLNMETAPHSQLETKLVSLMTGTHEDEIGELYPKKAKEISDEVVFEVQDYTQEGKYDQISFQIKRGEIVGLVGLKGAGRTEVIRSIFGRDTKQSGRTFLNGEEITIKNPRDAIKKGIGLISEDRKEEGFVGCLGLKENINLTTIMDTVTFGLINKAKETKKMRDYIKKLNIRTTSEQALVRNLSGGNQQKVVISKWLAANCKVLLIDEPTRGIDVKAKSEIYQLIRDLADNGTAVLMITSELPELIGLSDRALVMHEGKIVNELVGDAINDENIMNSIFKHSA</sequence>
<keyword evidence="6 10" id="KW-0067">ATP-binding</keyword>
<evidence type="ECO:0000256" key="8">
    <source>
        <dbReference type="ARBA" id="ARBA00023136"/>
    </source>
</evidence>
<evidence type="ECO:0000256" key="3">
    <source>
        <dbReference type="ARBA" id="ARBA00022475"/>
    </source>
</evidence>
<comment type="caution">
    <text evidence="10">The sequence shown here is derived from an EMBL/GenBank/DDBJ whole genome shotgun (WGS) entry which is preliminary data.</text>
</comment>
<dbReference type="RefSeq" id="WP_158525441.1">
    <property type="nucleotide sequence ID" value="NZ_JBHUHB010000001.1"/>
</dbReference>
<evidence type="ECO:0000313" key="10">
    <source>
        <dbReference type="EMBL" id="PXW90151.1"/>
    </source>
</evidence>
<name>A0A2V3WAX4_9BACI</name>
<evidence type="ECO:0000256" key="2">
    <source>
        <dbReference type="ARBA" id="ARBA00022448"/>
    </source>
</evidence>
<keyword evidence="8" id="KW-0472">Membrane</keyword>
<dbReference type="GO" id="GO:0016887">
    <property type="term" value="F:ATP hydrolysis activity"/>
    <property type="evidence" value="ECO:0007669"/>
    <property type="project" value="InterPro"/>
</dbReference>
<evidence type="ECO:0000256" key="7">
    <source>
        <dbReference type="ARBA" id="ARBA00022967"/>
    </source>
</evidence>
<dbReference type="InterPro" id="IPR003439">
    <property type="entry name" value="ABC_transporter-like_ATP-bd"/>
</dbReference>
<dbReference type="Pfam" id="PF00005">
    <property type="entry name" value="ABC_tran"/>
    <property type="match status" value="2"/>
</dbReference>
<dbReference type="SUPFAM" id="SSF52540">
    <property type="entry name" value="P-loop containing nucleoside triphosphate hydrolases"/>
    <property type="match status" value="2"/>
</dbReference>
<dbReference type="PANTHER" id="PTHR43790:SF9">
    <property type="entry name" value="GALACTOFURANOSE TRANSPORTER ATP-BINDING PROTEIN YTFR"/>
    <property type="match status" value="1"/>
</dbReference>
<dbReference type="Gene3D" id="3.40.50.300">
    <property type="entry name" value="P-loop containing nucleotide triphosphate hydrolases"/>
    <property type="match status" value="2"/>
</dbReference>
<keyword evidence="4" id="KW-0677">Repeat</keyword>
<dbReference type="PROSITE" id="PS00211">
    <property type="entry name" value="ABC_TRANSPORTER_1"/>
    <property type="match status" value="1"/>
</dbReference>
<feature type="domain" description="ABC transporter" evidence="9">
    <location>
        <begin position="266"/>
        <end position="509"/>
    </location>
</feature>
<keyword evidence="7" id="KW-1278">Translocase</keyword>
<dbReference type="CDD" id="cd03215">
    <property type="entry name" value="ABC_Carb_Monos_II"/>
    <property type="match status" value="1"/>
</dbReference>
<dbReference type="GO" id="GO:0005886">
    <property type="term" value="C:plasma membrane"/>
    <property type="evidence" value="ECO:0007669"/>
    <property type="project" value="UniProtKB-SubCell"/>
</dbReference>
<dbReference type="OrthoDB" id="9771863at2"/>
<reference evidence="10 11" key="1">
    <citation type="submission" date="2018-05" db="EMBL/GenBank/DDBJ databases">
        <title>Genomic Encyclopedia of Type Strains, Phase IV (KMG-IV): sequencing the most valuable type-strain genomes for metagenomic binning, comparative biology and taxonomic classification.</title>
        <authorList>
            <person name="Goeker M."/>
        </authorList>
    </citation>
    <scope>NUCLEOTIDE SEQUENCE [LARGE SCALE GENOMIC DNA]</scope>
    <source>
        <strain evidence="10 11">DSM 28556</strain>
    </source>
</reference>
<dbReference type="InterPro" id="IPR017871">
    <property type="entry name" value="ABC_transporter-like_CS"/>
</dbReference>
<evidence type="ECO:0000259" key="9">
    <source>
        <dbReference type="PROSITE" id="PS50893"/>
    </source>
</evidence>
<feature type="domain" description="ABC transporter" evidence="9">
    <location>
        <begin position="9"/>
        <end position="245"/>
    </location>
</feature>
<dbReference type="FunFam" id="3.40.50.300:FF:000127">
    <property type="entry name" value="Ribose import ATP-binding protein RbsA"/>
    <property type="match status" value="1"/>
</dbReference>
<accession>A0A2V3WAX4</accession>
<evidence type="ECO:0000313" key="11">
    <source>
        <dbReference type="Proteomes" id="UP000247978"/>
    </source>
</evidence>
<dbReference type="PANTHER" id="PTHR43790">
    <property type="entry name" value="CARBOHYDRATE TRANSPORT ATP-BINDING PROTEIN MG119-RELATED"/>
    <property type="match status" value="1"/>
</dbReference>
<protein>
    <submittedName>
        <fullName evidence="10">Monosaccharide ABC transporter ATP-binding protein (CUT2 family)</fullName>
    </submittedName>
</protein>
<dbReference type="InterPro" id="IPR003593">
    <property type="entry name" value="AAA+_ATPase"/>
</dbReference>
<keyword evidence="5" id="KW-0547">Nucleotide-binding</keyword>
<gene>
    <name evidence="10" type="ORF">DFR56_10160</name>
</gene>
<dbReference type="PROSITE" id="PS50893">
    <property type="entry name" value="ABC_TRANSPORTER_2"/>
    <property type="match status" value="2"/>
</dbReference>